<evidence type="ECO:0000259" key="2">
    <source>
        <dbReference type="Pfam" id="PF15702"/>
    </source>
</evidence>
<evidence type="ECO:0000313" key="5">
    <source>
        <dbReference type="Proteomes" id="UP000694410"/>
    </source>
</evidence>
<feature type="domain" description="BLOC-2 complex member HPS6 C-terminal" evidence="3">
    <location>
        <begin position="478"/>
        <end position="867"/>
    </location>
</feature>
<dbReference type="Pfam" id="PF20468">
    <property type="entry name" value="HPS6_C"/>
    <property type="match status" value="1"/>
</dbReference>
<dbReference type="PANTHER" id="PTHR14696">
    <property type="entry name" value="HERMANSKY-PUDLAK SYNDROME 6 PROTEIN"/>
    <property type="match status" value="1"/>
</dbReference>
<dbReference type="InterPro" id="IPR017218">
    <property type="entry name" value="BLOC-2_complex_Hps6_subunit"/>
</dbReference>
<keyword evidence="5" id="KW-1185">Reference proteome</keyword>
<feature type="domain" description="BLOC-2 complex member HPS6 N-terminal" evidence="2">
    <location>
        <begin position="87"/>
        <end position="460"/>
    </location>
</feature>
<evidence type="ECO:0000313" key="4">
    <source>
        <dbReference type="Ensembl" id="ENSCCEP00000025312.1"/>
    </source>
</evidence>
<dbReference type="Pfam" id="PF15702">
    <property type="entry name" value="HPS6"/>
    <property type="match status" value="1"/>
</dbReference>
<dbReference type="AlphaFoldDB" id="A0A8C0VNF6"/>
<evidence type="ECO:0000256" key="1">
    <source>
        <dbReference type="SAM" id="MobiDB-lite"/>
    </source>
</evidence>
<dbReference type="GO" id="GO:0005765">
    <property type="term" value="C:lysosomal membrane"/>
    <property type="evidence" value="ECO:0007669"/>
    <property type="project" value="TreeGrafter"/>
</dbReference>
<protein>
    <submittedName>
        <fullName evidence="4">HPS6 biogenesis of lysosomal organelles complex 2 subunit 3</fullName>
    </submittedName>
</protein>
<dbReference type="Ensembl" id="ENSCCET00000037780.1">
    <property type="protein sequence ID" value="ENSCCEP00000025312.1"/>
    <property type="gene ID" value="ENSCCEG00000022350.1"/>
</dbReference>
<name>A0A8C0VNF6_CYACU</name>
<dbReference type="GO" id="GO:0031084">
    <property type="term" value="C:BLOC-2 complex"/>
    <property type="evidence" value="ECO:0007669"/>
    <property type="project" value="TreeGrafter"/>
</dbReference>
<feature type="region of interest" description="Disordered" evidence="1">
    <location>
        <begin position="851"/>
        <end position="900"/>
    </location>
</feature>
<organism evidence="4 5">
    <name type="scientific">Cyanistes caeruleus</name>
    <name type="common">Eurasian blue tit</name>
    <name type="synonym">Parus caeruleus</name>
    <dbReference type="NCBI Taxonomy" id="156563"/>
    <lineage>
        <taxon>Eukaryota</taxon>
        <taxon>Metazoa</taxon>
        <taxon>Chordata</taxon>
        <taxon>Craniata</taxon>
        <taxon>Vertebrata</taxon>
        <taxon>Euteleostomi</taxon>
        <taxon>Archelosauria</taxon>
        <taxon>Archosauria</taxon>
        <taxon>Dinosauria</taxon>
        <taxon>Saurischia</taxon>
        <taxon>Theropoda</taxon>
        <taxon>Coelurosauria</taxon>
        <taxon>Aves</taxon>
        <taxon>Neognathae</taxon>
        <taxon>Neoaves</taxon>
        <taxon>Telluraves</taxon>
        <taxon>Australaves</taxon>
        <taxon>Passeriformes</taxon>
        <taxon>Paridae</taxon>
        <taxon>Cyanistes</taxon>
    </lineage>
</organism>
<dbReference type="InterPro" id="IPR046823">
    <property type="entry name" value="HPS6_N"/>
</dbReference>
<sequence length="900" mass="99698">MIQIIPLLCIFHPPAHPNWLSSYIQIRFSAGEANFVTATYATGFDRGRSLLMQQVPLPSAQQTLRAPAALPLPALPLLPIQVFGEGMKLRQVSDLSDFSRGHRLRELLCRGEGPSHIQSSPDGQHLLLLQKSRPPTLPRVVAFQRHSIAGADLERSWQPPQPALVGLLFLQSPVVLGSWVLAVVWEHGRTEVWHFVVAVGWQLLQTLELCQGARARVVSVCSQGASLVWCEERPPLGAHSDISKCAFRFCVCARALEVGEQGVRLGPVRIVLHNSPEYQVLASPQHVFLVPAAAGFATTSKFLLIWQPEKAEFTITAPSAGFIHSKVLRSSSESDFRKLLLGSVGLLSGFAPLDIHTSTVSNSGGLLLVSTKGSVSMVEPDGTQRHIFDLDGSPLAQGSPVQLKTFGSILACVLAGVLYLVDQNSGRLVEKEVLSMKEVHFLESQGEDNIQLLSQTGIYSFSFSKPEDGSRPEPCLVEMVFEEACRYYQRRSLSSSKLTVEKLKKGGTFQAPVVLAAILQHSLHQKQKPAQGLQDTYAKLLSTMSLELQSYMSLELLKTCVVCAPESEVESYCKELVEQEVSRILQSDMDKDNLAYLNSVFASFPKAAWKAIRSCLQLQQNGDGLLVARATPEVWKKVLCQPQLEEVGQNGMVPLFELICASFLRFKPKWLPSFVELTQQYVSSSWSYSSKEGPEGRVPLYKRALGVLARKSKHSEADDEMELELLLCSKRPKAVLQALHLLIRLKQWQRVVEVAEKFSKLSHLLNKEIFITLLAEFAQHRELDPYLDRIWPLCPAELTASDILTMVLQHLPHSQEDPVPFSSEGNQLTVGLLKPLLQRVLQRPSVQDEMYSDALQSTTFPPPTPPREHKIPSKAVADDVPQPSMARTSSPSALLQDDSV</sequence>
<proteinExistence type="predicted"/>
<reference evidence="4" key="1">
    <citation type="submission" date="2025-08" db="UniProtKB">
        <authorList>
            <consortium name="Ensembl"/>
        </authorList>
    </citation>
    <scope>IDENTIFICATION</scope>
</reference>
<dbReference type="Proteomes" id="UP000694410">
    <property type="component" value="Unplaced"/>
</dbReference>
<evidence type="ECO:0000259" key="3">
    <source>
        <dbReference type="Pfam" id="PF20468"/>
    </source>
</evidence>
<dbReference type="GO" id="GO:0072657">
    <property type="term" value="P:protein localization to membrane"/>
    <property type="evidence" value="ECO:0007669"/>
    <property type="project" value="TreeGrafter"/>
</dbReference>
<dbReference type="InterPro" id="IPR046822">
    <property type="entry name" value="HPS6_C"/>
</dbReference>
<dbReference type="PANTHER" id="PTHR14696:SF2">
    <property type="entry name" value="BLOC-2 COMPLEX MEMBER HPS6"/>
    <property type="match status" value="1"/>
</dbReference>
<dbReference type="GO" id="GO:0032418">
    <property type="term" value="P:lysosome localization"/>
    <property type="evidence" value="ECO:0007669"/>
    <property type="project" value="TreeGrafter"/>
</dbReference>
<accession>A0A8C0VNF6</accession>
<reference evidence="4" key="2">
    <citation type="submission" date="2025-09" db="UniProtKB">
        <authorList>
            <consortium name="Ensembl"/>
        </authorList>
    </citation>
    <scope>IDENTIFICATION</scope>
</reference>